<feature type="domain" description="SH2" evidence="2">
    <location>
        <begin position="1"/>
        <end position="65"/>
    </location>
</feature>
<dbReference type="AlphaFoldDB" id="A0A915J636"/>
<evidence type="ECO:0000256" key="1">
    <source>
        <dbReference type="PROSITE-ProRule" id="PRU00191"/>
    </source>
</evidence>
<organism evidence="3 4">
    <name type="scientific">Romanomermis culicivorax</name>
    <name type="common">Nematode worm</name>
    <dbReference type="NCBI Taxonomy" id="13658"/>
    <lineage>
        <taxon>Eukaryota</taxon>
        <taxon>Metazoa</taxon>
        <taxon>Ecdysozoa</taxon>
        <taxon>Nematoda</taxon>
        <taxon>Enoplea</taxon>
        <taxon>Dorylaimia</taxon>
        <taxon>Mermithida</taxon>
        <taxon>Mermithoidea</taxon>
        <taxon>Mermithidae</taxon>
        <taxon>Romanomermis</taxon>
    </lineage>
</organism>
<dbReference type="WBParaSite" id="nRc.2.0.1.t21198-RA">
    <property type="protein sequence ID" value="nRc.2.0.1.t21198-RA"/>
    <property type="gene ID" value="nRc.2.0.1.g21198"/>
</dbReference>
<accession>A0A915J636</accession>
<name>A0A915J636_ROMCU</name>
<dbReference type="SUPFAM" id="SSF55550">
    <property type="entry name" value="SH2 domain"/>
    <property type="match status" value="1"/>
</dbReference>
<evidence type="ECO:0000313" key="4">
    <source>
        <dbReference type="WBParaSite" id="nRc.2.0.1.t21198-RA"/>
    </source>
</evidence>
<keyword evidence="1" id="KW-0727">SH2 domain</keyword>
<dbReference type="InterPro" id="IPR036860">
    <property type="entry name" value="SH2_dom_sf"/>
</dbReference>
<evidence type="ECO:0000313" key="3">
    <source>
        <dbReference type="Proteomes" id="UP000887565"/>
    </source>
</evidence>
<keyword evidence="3" id="KW-1185">Reference proteome</keyword>
<reference evidence="4" key="1">
    <citation type="submission" date="2022-11" db="UniProtKB">
        <authorList>
            <consortium name="WormBaseParasite"/>
        </authorList>
    </citation>
    <scope>IDENTIFICATION</scope>
</reference>
<evidence type="ECO:0000259" key="2">
    <source>
        <dbReference type="PROSITE" id="PS50001"/>
    </source>
</evidence>
<dbReference type="PROSITE" id="PS50001">
    <property type="entry name" value="SH2"/>
    <property type="match status" value="1"/>
</dbReference>
<protein>
    <submittedName>
        <fullName evidence="4">SH2 domain-containing protein</fullName>
    </submittedName>
</protein>
<dbReference type="Proteomes" id="UP000887565">
    <property type="component" value="Unplaced"/>
</dbReference>
<proteinExistence type="predicted"/>
<dbReference type="InterPro" id="IPR000980">
    <property type="entry name" value="SH2"/>
</dbReference>
<sequence length="83" mass="9716">TFVVRHSSHSNSRALSVRLANLNKNNNADVEHYLIEICPSLINGKIRLHGSEKSFSALPFLIEYYFNDEKYFPNFQFCELFFL</sequence>
<dbReference type="Gene3D" id="3.30.505.10">
    <property type="entry name" value="SH2 domain"/>
    <property type="match status" value="1"/>
</dbReference>